<dbReference type="RefSeq" id="WP_354298133.1">
    <property type="nucleotide sequence ID" value="NZ_JBEPLU010000003.1"/>
</dbReference>
<reference evidence="1 2" key="1">
    <citation type="submission" date="2024-06" db="EMBL/GenBank/DDBJ databases">
        <title>Genomic Encyclopedia of Type Strains, Phase IV (KMG-IV): sequencing the most valuable type-strain genomes for metagenomic binning, comparative biology and taxonomic classification.</title>
        <authorList>
            <person name="Goeker M."/>
        </authorList>
    </citation>
    <scope>NUCLEOTIDE SEQUENCE [LARGE SCALE GENOMIC DNA]</scope>
    <source>
        <strain evidence="1 2">DSM 17809</strain>
    </source>
</reference>
<evidence type="ECO:0000313" key="1">
    <source>
        <dbReference type="EMBL" id="MET3528148.1"/>
    </source>
</evidence>
<dbReference type="Proteomes" id="UP001549110">
    <property type="component" value="Unassembled WGS sequence"/>
</dbReference>
<sequence length="323" mass="34956">MDTILSNAVQSIQIGMEDSKSPDPRRVLSAIRNVQAGILLLCKEKLRLLSPLGSDEVLVRERIAPHLNAAGELTFRGTGPKTVDQHQIKERFKTLGVKVNWGPLDKLTGYRNNLEHYAFSGARSELTEALGQAAVIIQELVEDVLALDPASLLGADCWEALLESEALYELALTKCRYTIAAIRWISPAMGQAVEDIECSVCGSQLIEQADVTNTDQRRATFRCIVCHMECSAEEIVPFALSKHLFADAYLAMTDGGEWPLGDCPSCGVAGAIPLGEGERICALCGDGFPEASCAVCHAALSVDEISENGSLCAYHLHQALKDD</sequence>
<accession>A0ABV2EMB0</accession>
<evidence type="ECO:0000313" key="2">
    <source>
        <dbReference type="Proteomes" id="UP001549110"/>
    </source>
</evidence>
<proteinExistence type="predicted"/>
<protein>
    <submittedName>
        <fullName evidence="1">Uncharacterized protein</fullName>
    </submittedName>
</protein>
<comment type="caution">
    <text evidence="1">The sequence shown here is derived from an EMBL/GenBank/DDBJ whole genome shotgun (WGS) entry which is preliminary data.</text>
</comment>
<gene>
    <name evidence="1" type="ORF">ABID41_003287</name>
</gene>
<keyword evidence="2" id="KW-1185">Reference proteome</keyword>
<name>A0ABV2EMB0_9CAUL</name>
<organism evidence="1 2">
    <name type="scientific">Phenylobacterium koreense</name>
    <dbReference type="NCBI Taxonomy" id="266125"/>
    <lineage>
        <taxon>Bacteria</taxon>
        <taxon>Pseudomonadati</taxon>
        <taxon>Pseudomonadota</taxon>
        <taxon>Alphaproteobacteria</taxon>
        <taxon>Caulobacterales</taxon>
        <taxon>Caulobacteraceae</taxon>
        <taxon>Phenylobacterium</taxon>
    </lineage>
</organism>
<dbReference type="EMBL" id="JBEPLU010000003">
    <property type="protein sequence ID" value="MET3528148.1"/>
    <property type="molecule type" value="Genomic_DNA"/>
</dbReference>